<reference evidence="1 2" key="1">
    <citation type="submission" date="2012-03" db="EMBL/GenBank/DDBJ databases">
        <title>The Genome Sequence of Bartonella washoensis Sb944nv.</title>
        <authorList>
            <consortium name="The Broad Institute Genome Sequencing Platform"/>
            <consortium name="The Broad Institute Genome Sequencing Center for Infectious Disease"/>
            <person name="Feldgarden M."/>
            <person name="Kirby J."/>
            <person name="Kosoy M."/>
            <person name="Birtles R."/>
            <person name="Probert W.S."/>
            <person name="Chiaraviglio L."/>
            <person name="Young S.K."/>
            <person name="Zeng Q."/>
            <person name="Gargeya S."/>
            <person name="Fitzgerald M."/>
            <person name="Haas B."/>
            <person name="Abouelleil A."/>
            <person name="Alvarado L."/>
            <person name="Arachchi H.M."/>
            <person name="Berlin A."/>
            <person name="Chapman S.B."/>
            <person name="Gearin G."/>
            <person name="Goldberg J."/>
            <person name="Griggs A."/>
            <person name="Gujja S."/>
            <person name="Hansen M."/>
            <person name="Heiman D."/>
            <person name="Howarth C."/>
            <person name="Larimer J."/>
            <person name="Lui A."/>
            <person name="MacDonald P.J.P."/>
            <person name="McCowen C."/>
            <person name="Montmayeur A."/>
            <person name="Murphy C."/>
            <person name="Neiman D."/>
            <person name="Pearson M."/>
            <person name="Priest M."/>
            <person name="Roberts A."/>
            <person name="Saif S."/>
            <person name="Shea T."/>
            <person name="Sisk P."/>
            <person name="Stolte C."/>
            <person name="Sykes S."/>
            <person name="Wortman J."/>
            <person name="Nusbaum C."/>
            <person name="Birren B."/>
        </authorList>
    </citation>
    <scope>NUCLEOTIDE SEQUENCE [LARGE SCALE GENOMIC DNA]</scope>
    <source>
        <strain evidence="1 2">Sb944nv</strain>
    </source>
</reference>
<keyword evidence="2" id="KW-1185">Reference proteome</keyword>
<dbReference type="Proteomes" id="UP000008947">
    <property type="component" value="Unassembled WGS sequence"/>
</dbReference>
<protein>
    <submittedName>
        <fullName evidence="1">Uncharacterized protein</fullName>
    </submittedName>
</protein>
<sequence>MRSQGAILFITSVKKLCVGVWGERALRQIKNEESFCRVFIFYFAVSVVNRIK</sequence>
<name>J1J375_9HYPH</name>
<accession>J1J375</accession>
<comment type="caution">
    <text evidence="1">The sequence shown here is derived from an EMBL/GenBank/DDBJ whole genome shotgun (WGS) entry which is preliminary data.</text>
</comment>
<dbReference type="PATRIC" id="fig|1094563.3.peg.1483"/>
<dbReference type="AlphaFoldDB" id="J1J375"/>
<dbReference type="EMBL" id="AILU01000034">
    <property type="protein sequence ID" value="EJF78547.1"/>
    <property type="molecule type" value="Genomic_DNA"/>
</dbReference>
<dbReference type="HOGENOM" id="CLU_3077174_0_0_5"/>
<organism evidence="1 2">
    <name type="scientific">Candidatus Bartonella washoeensis Sb944nv</name>
    <dbReference type="NCBI Taxonomy" id="1094563"/>
    <lineage>
        <taxon>Bacteria</taxon>
        <taxon>Pseudomonadati</taxon>
        <taxon>Pseudomonadota</taxon>
        <taxon>Alphaproteobacteria</taxon>
        <taxon>Hyphomicrobiales</taxon>
        <taxon>Bartonellaceae</taxon>
        <taxon>Bartonella</taxon>
    </lineage>
</organism>
<evidence type="ECO:0000313" key="2">
    <source>
        <dbReference type="Proteomes" id="UP000008947"/>
    </source>
</evidence>
<evidence type="ECO:0000313" key="1">
    <source>
        <dbReference type="EMBL" id="EJF78547.1"/>
    </source>
</evidence>
<proteinExistence type="predicted"/>
<gene>
    <name evidence="1" type="ORF">MCQ_01267</name>
</gene>